<dbReference type="RefSeq" id="WP_272735638.1">
    <property type="nucleotide sequence ID" value="NZ_CP116942.1"/>
</dbReference>
<evidence type="ECO:0000313" key="3">
    <source>
        <dbReference type="EMBL" id="WCO66113.1"/>
    </source>
</evidence>
<dbReference type="AlphaFoldDB" id="A0AAF0BUI5"/>
<dbReference type="GO" id="GO:0016787">
    <property type="term" value="F:hydrolase activity"/>
    <property type="evidence" value="ECO:0007669"/>
    <property type="project" value="InterPro"/>
</dbReference>
<reference evidence="3" key="1">
    <citation type="submission" date="2023-01" db="EMBL/GenBank/DDBJ databases">
        <title>The diversity of Class Acidimicrobiia in South China Sea sediment environments and the proposal of Iamia marina sp. nov., a novel species of the genus Iamia.</title>
        <authorList>
            <person name="He Y."/>
            <person name="Tian X."/>
        </authorList>
    </citation>
    <scope>NUCLEOTIDE SEQUENCE</scope>
    <source>
        <strain evidence="3">DSM 19957</strain>
    </source>
</reference>
<evidence type="ECO:0000313" key="4">
    <source>
        <dbReference type="Proteomes" id="UP001216390"/>
    </source>
</evidence>
<dbReference type="PANTHER" id="PTHR21240:SF28">
    <property type="entry name" value="ISO-OROTATE DECARBOXYLASE (EUROFUNG)"/>
    <property type="match status" value="1"/>
</dbReference>
<dbReference type="Proteomes" id="UP001216390">
    <property type="component" value="Chromosome"/>
</dbReference>
<evidence type="ECO:0000256" key="1">
    <source>
        <dbReference type="ARBA" id="ARBA00023239"/>
    </source>
</evidence>
<dbReference type="EMBL" id="CP116942">
    <property type="protein sequence ID" value="WCO66113.1"/>
    <property type="molecule type" value="Genomic_DNA"/>
</dbReference>
<dbReference type="GO" id="GO:0016831">
    <property type="term" value="F:carboxy-lyase activity"/>
    <property type="evidence" value="ECO:0007669"/>
    <property type="project" value="InterPro"/>
</dbReference>
<dbReference type="InterPro" id="IPR032465">
    <property type="entry name" value="ACMSD"/>
</dbReference>
<proteinExistence type="predicted"/>
<keyword evidence="4" id="KW-1185">Reference proteome</keyword>
<dbReference type="InterPro" id="IPR032466">
    <property type="entry name" value="Metal_Hydrolase"/>
</dbReference>
<dbReference type="PANTHER" id="PTHR21240">
    <property type="entry name" value="2-AMINO-3-CARBOXYLMUCONATE-6-SEMIALDEHYDE DECARBOXYLASE"/>
    <property type="match status" value="1"/>
</dbReference>
<dbReference type="Gene3D" id="3.20.20.140">
    <property type="entry name" value="Metal-dependent hydrolases"/>
    <property type="match status" value="1"/>
</dbReference>
<gene>
    <name evidence="3" type="ORF">PO878_16555</name>
</gene>
<dbReference type="Pfam" id="PF04909">
    <property type="entry name" value="Amidohydro_2"/>
    <property type="match status" value="1"/>
</dbReference>
<sequence length="419" mass="47485">MSISFDDLEKRPGFFATGGKEQVTFLPEPERRPRRFTLISVDDHLVEPPHMFEGRLPAALQDRAPRVELDDDGMEYWLYDDQRHYKVGLNAVVGRPLEERSFEPSRFDEMRRGAWDIDARVHDMDLNGVYASLNFPSSLPGFAGQRYQLGVSDPDLAWAVVQAANDWHLHEWAGTHPGRIIACQVPWLLDPERGAAEIRRNAERGFRAVTFPELPERLGLPSLHTGHWDPFMAACEETGTVVCLHVGSSSSAPMTSSDAPSDTIGVLFFGWAMFAAVDWLYSKIPVRFPDLRICLSEGGLGWVAGLLDRLDHVGRYQQVYGTWEGIDLTPREVLQRSFWFCAIDDPSALEQRHLIGIDHVLLETDYPHQDGTWPDTHDLLHAQIGHFPADDVRKLTWENASRLFDHPVPEAVRTDPDAY</sequence>
<keyword evidence="1" id="KW-0456">Lyase</keyword>
<dbReference type="InterPro" id="IPR006680">
    <property type="entry name" value="Amidohydro-rel"/>
</dbReference>
<name>A0AAF0BUI5_9ACTN</name>
<dbReference type="SUPFAM" id="SSF51556">
    <property type="entry name" value="Metallo-dependent hydrolases"/>
    <property type="match status" value="1"/>
</dbReference>
<dbReference type="KEGG" id="ima:PO878_16555"/>
<accession>A0AAF0BUI5</accession>
<feature type="domain" description="Amidohydrolase-related" evidence="2">
    <location>
        <begin position="109"/>
        <end position="405"/>
    </location>
</feature>
<organism evidence="3 4">
    <name type="scientific">Iamia majanohamensis</name>
    <dbReference type="NCBI Taxonomy" id="467976"/>
    <lineage>
        <taxon>Bacteria</taxon>
        <taxon>Bacillati</taxon>
        <taxon>Actinomycetota</taxon>
        <taxon>Acidimicrobiia</taxon>
        <taxon>Acidimicrobiales</taxon>
        <taxon>Iamiaceae</taxon>
        <taxon>Iamia</taxon>
    </lineage>
</organism>
<dbReference type="GO" id="GO:0005737">
    <property type="term" value="C:cytoplasm"/>
    <property type="evidence" value="ECO:0007669"/>
    <property type="project" value="TreeGrafter"/>
</dbReference>
<protein>
    <submittedName>
        <fullName evidence="3">Amidohydrolase family protein</fullName>
    </submittedName>
</protein>
<dbReference type="GO" id="GO:0019748">
    <property type="term" value="P:secondary metabolic process"/>
    <property type="evidence" value="ECO:0007669"/>
    <property type="project" value="TreeGrafter"/>
</dbReference>
<evidence type="ECO:0000259" key="2">
    <source>
        <dbReference type="Pfam" id="PF04909"/>
    </source>
</evidence>